<gene>
    <name evidence="2" type="ORF">GS4_40_00130</name>
</gene>
<feature type="region of interest" description="Disordered" evidence="1">
    <location>
        <begin position="1"/>
        <end position="34"/>
    </location>
</feature>
<dbReference type="STRING" id="1223545.GS4_40_00130"/>
<evidence type="ECO:0000313" key="2">
    <source>
        <dbReference type="EMBL" id="GAC70743.1"/>
    </source>
</evidence>
<comment type="caution">
    <text evidence="2">The sequence shown here is derived from an EMBL/GenBank/DDBJ whole genome shotgun (WGS) entry which is preliminary data.</text>
</comment>
<dbReference type="EMBL" id="BANX01000040">
    <property type="protein sequence ID" value="GAC70743.1"/>
    <property type="molecule type" value="Genomic_DNA"/>
</dbReference>
<organism evidence="2 3">
    <name type="scientific">Gordonia soli NBRC 108243</name>
    <dbReference type="NCBI Taxonomy" id="1223545"/>
    <lineage>
        <taxon>Bacteria</taxon>
        <taxon>Bacillati</taxon>
        <taxon>Actinomycetota</taxon>
        <taxon>Actinomycetes</taxon>
        <taxon>Mycobacteriales</taxon>
        <taxon>Gordoniaceae</taxon>
        <taxon>Gordonia</taxon>
    </lineage>
</organism>
<dbReference type="Proteomes" id="UP000011666">
    <property type="component" value="Unassembled WGS sequence"/>
</dbReference>
<accession>M0QQ87</accession>
<proteinExistence type="predicted"/>
<evidence type="ECO:0000313" key="3">
    <source>
        <dbReference type="Proteomes" id="UP000011666"/>
    </source>
</evidence>
<dbReference type="AlphaFoldDB" id="M0QQ87"/>
<protein>
    <submittedName>
        <fullName evidence="2">Uncharacterized protein</fullName>
    </submittedName>
</protein>
<sequence length="99" mass="11161">MSDYDTPEKVATRDAEQRRRDPAAAAAQRAMDRRPSWGYSSDLVALCAAREMAAPLRAKHQKVQRLDGTYRCTSCRDAYGAHADWPTGTDRLIYAEEEL</sequence>
<dbReference type="eggNOG" id="ENOG5031W8D">
    <property type="taxonomic scope" value="Bacteria"/>
</dbReference>
<name>M0QQ87_9ACTN</name>
<evidence type="ECO:0000256" key="1">
    <source>
        <dbReference type="SAM" id="MobiDB-lite"/>
    </source>
</evidence>
<keyword evidence="3" id="KW-1185">Reference proteome</keyword>
<dbReference type="RefSeq" id="WP_007625040.1">
    <property type="nucleotide sequence ID" value="NZ_BANX01000040.1"/>
</dbReference>
<reference evidence="2 3" key="1">
    <citation type="submission" date="2013-01" db="EMBL/GenBank/DDBJ databases">
        <title>Whole genome shotgun sequence of Gordonia soli NBRC 108243.</title>
        <authorList>
            <person name="Isaki-Nakamura S."/>
            <person name="Hosoyama A."/>
            <person name="Tsuchikane K."/>
            <person name="Ando Y."/>
            <person name="Baba S."/>
            <person name="Ohji S."/>
            <person name="Hamada M."/>
            <person name="Tamura T."/>
            <person name="Yamazoe A."/>
            <person name="Yamazaki S."/>
            <person name="Fujita N."/>
        </authorList>
    </citation>
    <scope>NUCLEOTIDE SEQUENCE [LARGE SCALE GENOMIC DNA]</scope>
    <source>
        <strain evidence="2 3">NBRC 108243</strain>
    </source>
</reference>
<feature type="compositionally biased region" description="Basic and acidic residues" evidence="1">
    <location>
        <begin position="1"/>
        <end position="22"/>
    </location>
</feature>